<dbReference type="EMBL" id="CP017708">
    <property type="protein sequence ID" value="AOY81610.2"/>
    <property type="molecule type" value="Genomic_DNA"/>
</dbReference>
<accession>A0A1D9G2G1</accession>
<dbReference type="InterPro" id="IPR006045">
    <property type="entry name" value="Cupin_1"/>
</dbReference>
<dbReference type="InterPro" id="IPR011051">
    <property type="entry name" value="RmlC_Cupin_sf"/>
</dbReference>
<feature type="domain" description="Cupin type-1" evidence="1">
    <location>
        <begin position="116"/>
        <end position="280"/>
    </location>
</feature>
<sequence>MAYKVDRTPQNIGPSYLQSKCYGQVANVKFHFDGSQFEDDEFEEIYPIQYGWDLFFNTPEEFTNGYFQDLSGCGLTAESSRLELLSGFKAQDEVSDEPDKNIAHFVVAKDYYYLIPGADKTAGSEEYEYLGSLTAISGQNFPALGGAAVGQLIIAPGGIRAPHWHLNSAEAGYCYEGLGQVGTIVPAKSIPTGENGKFFESKRIEEAFVRPGELFLFPEGSQHYLRNVGPEDNFSCVLFFSEDPSLNPDQLLTITLSNIVGNTPAEVLGPILVTDKRDGPNSDRPYNAATVSQAPPQVYSFKGQGPDVVPVIETCKGEKPDPTNPGCPSATTIRAMGKTLNRSKYSFLEP</sequence>
<gene>
    <name evidence="2" type="ORF">BJP36_18495</name>
</gene>
<dbReference type="SUPFAM" id="SSF51182">
    <property type="entry name" value="RmlC-like cupins"/>
    <property type="match status" value="1"/>
</dbReference>
<organism evidence="2 3">
    <name type="scientific">Moorena producens (strain JHB)</name>
    <dbReference type="NCBI Taxonomy" id="1454205"/>
    <lineage>
        <taxon>Bacteria</taxon>
        <taxon>Bacillati</taxon>
        <taxon>Cyanobacteriota</taxon>
        <taxon>Cyanophyceae</taxon>
        <taxon>Coleofasciculales</taxon>
        <taxon>Coleofasciculaceae</taxon>
        <taxon>Moorena</taxon>
    </lineage>
</organism>
<dbReference type="Pfam" id="PF00190">
    <property type="entry name" value="Cupin_1"/>
    <property type="match status" value="1"/>
</dbReference>
<dbReference type="Proteomes" id="UP000176944">
    <property type="component" value="Chromosome"/>
</dbReference>
<dbReference type="InterPro" id="IPR014710">
    <property type="entry name" value="RmlC-like_jellyroll"/>
</dbReference>
<proteinExistence type="predicted"/>
<evidence type="ECO:0000259" key="1">
    <source>
        <dbReference type="SMART" id="SM00835"/>
    </source>
</evidence>
<reference evidence="3" key="1">
    <citation type="submission" date="2016-10" db="EMBL/GenBank/DDBJ databases">
        <title>Comparative genomics uncovers the prolific and rare metabolic potential of the cyanobacterial genus Moorea.</title>
        <authorList>
            <person name="Leao T."/>
            <person name="Castelao G."/>
            <person name="Korobeynikov A."/>
            <person name="Monroe E.A."/>
            <person name="Podell S."/>
            <person name="Glukhov E."/>
            <person name="Allen E."/>
            <person name="Gerwick W.H."/>
            <person name="Gerwick L."/>
        </authorList>
    </citation>
    <scope>NUCLEOTIDE SEQUENCE [LARGE SCALE GENOMIC DNA]</scope>
    <source>
        <strain evidence="3">JHB</strain>
    </source>
</reference>
<dbReference type="SMART" id="SM00835">
    <property type="entry name" value="Cupin_1"/>
    <property type="match status" value="1"/>
</dbReference>
<dbReference type="Gene3D" id="2.60.120.10">
    <property type="entry name" value="Jelly Rolls"/>
    <property type="match status" value="1"/>
</dbReference>
<evidence type="ECO:0000313" key="2">
    <source>
        <dbReference type="EMBL" id="AOY81610.2"/>
    </source>
</evidence>
<name>A0A1D9G2G1_MOOP1</name>
<evidence type="ECO:0000313" key="3">
    <source>
        <dbReference type="Proteomes" id="UP000176944"/>
    </source>
</evidence>
<dbReference type="AlphaFoldDB" id="A0A1D9G2G1"/>
<protein>
    <recommendedName>
        <fullName evidence="1">Cupin type-1 domain-containing protein</fullName>
    </recommendedName>
</protein>